<dbReference type="Proteomes" id="UP000826793">
    <property type="component" value="Unassembled WGS sequence"/>
</dbReference>
<dbReference type="InterPro" id="IPR003382">
    <property type="entry name" value="Flavoprotein"/>
</dbReference>
<gene>
    <name evidence="2" type="ORF">H9710_05955</name>
</gene>
<dbReference type="EMBL" id="DWXG01000046">
    <property type="protein sequence ID" value="HJB98108.1"/>
    <property type="molecule type" value="Genomic_DNA"/>
</dbReference>
<evidence type="ECO:0000313" key="3">
    <source>
        <dbReference type="Proteomes" id="UP000826793"/>
    </source>
</evidence>
<accession>A0A9D2MUZ7</accession>
<dbReference type="AlphaFoldDB" id="A0A9D2MUZ7"/>
<protein>
    <submittedName>
        <fullName evidence="2">Dipicolinate synthase subunit B</fullName>
    </submittedName>
</protein>
<dbReference type="InterPro" id="IPR036551">
    <property type="entry name" value="Flavin_trans-like"/>
</dbReference>
<evidence type="ECO:0000313" key="2">
    <source>
        <dbReference type="EMBL" id="HJB98108.1"/>
    </source>
</evidence>
<dbReference type="Gene3D" id="3.40.50.1950">
    <property type="entry name" value="Flavin prenyltransferase-like"/>
    <property type="match status" value="1"/>
</dbReference>
<dbReference type="InterPro" id="IPR014214">
    <property type="entry name" value="Dipicolinic_acid_synth_B"/>
</dbReference>
<dbReference type="GO" id="GO:0003824">
    <property type="term" value="F:catalytic activity"/>
    <property type="evidence" value="ECO:0007669"/>
    <property type="project" value="InterPro"/>
</dbReference>
<evidence type="ECO:0000259" key="1">
    <source>
        <dbReference type="Pfam" id="PF02441"/>
    </source>
</evidence>
<feature type="domain" description="Flavoprotein" evidence="1">
    <location>
        <begin position="2"/>
        <end position="162"/>
    </location>
</feature>
<dbReference type="Pfam" id="PF02441">
    <property type="entry name" value="Flavoprotein"/>
    <property type="match status" value="1"/>
</dbReference>
<dbReference type="SUPFAM" id="SSF52507">
    <property type="entry name" value="Homo-oligomeric flavin-containing Cys decarboxylases, HFCD"/>
    <property type="match status" value="1"/>
</dbReference>
<reference evidence="2" key="2">
    <citation type="submission" date="2021-04" db="EMBL/GenBank/DDBJ databases">
        <authorList>
            <person name="Gilroy R."/>
        </authorList>
    </citation>
    <scope>NUCLEOTIDE SEQUENCE</scope>
    <source>
        <strain evidence="2">CHK185-1770</strain>
    </source>
</reference>
<comment type="caution">
    <text evidence="2">The sequence shown here is derived from an EMBL/GenBank/DDBJ whole genome shotgun (WGS) entry which is preliminary data.</text>
</comment>
<dbReference type="NCBIfam" id="NF006161">
    <property type="entry name" value="PRK08305.1"/>
    <property type="match status" value="1"/>
</dbReference>
<name>A0A9D2MUZ7_9FIRM</name>
<sequence length="196" mass="21073">MKTIGYALCGSFCTFDRALAQMETLAKTYEILPLMSQNAYATDTRFGPAQGWIDRVEKITGRQVIHTLVGAEPIGPKGMVDLLAVAPCTGNTLSKIASGITDTSVTMAVKSSLRIGIPVVLCCATNDAMAASGPNLLRLLNTKNVYVTPLRQDDPVKKPVSLVADFSLLPATIEQALQGKQLQPVFLPPQRPREES</sequence>
<organism evidence="2 3">
    <name type="scientific">Candidatus Acutalibacter pullicola</name>
    <dbReference type="NCBI Taxonomy" id="2838417"/>
    <lineage>
        <taxon>Bacteria</taxon>
        <taxon>Bacillati</taxon>
        <taxon>Bacillota</taxon>
        <taxon>Clostridia</taxon>
        <taxon>Eubacteriales</taxon>
        <taxon>Acutalibacteraceae</taxon>
        <taxon>Acutalibacter</taxon>
    </lineage>
</organism>
<reference evidence="2" key="1">
    <citation type="journal article" date="2021" name="PeerJ">
        <title>Extensive microbial diversity within the chicken gut microbiome revealed by metagenomics and culture.</title>
        <authorList>
            <person name="Gilroy R."/>
            <person name="Ravi A."/>
            <person name="Getino M."/>
            <person name="Pursley I."/>
            <person name="Horton D.L."/>
            <person name="Alikhan N.F."/>
            <person name="Baker D."/>
            <person name="Gharbi K."/>
            <person name="Hall N."/>
            <person name="Watson M."/>
            <person name="Adriaenssens E.M."/>
            <person name="Foster-Nyarko E."/>
            <person name="Jarju S."/>
            <person name="Secka A."/>
            <person name="Antonio M."/>
            <person name="Oren A."/>
            <person name="Chaudhuri R.R."/>
            <person name="La Ragione R."/>
            <person name="Hildebrand F."/>
            <person name="Pallen M.J."/>
        </authorList>
    </citation>
    <scope>NUCLEOTIDE SEQUENCE</scope>
    <source>
        <strain evidence="2">CHK185-1770</strain>
    </source>
</reference>
<dbReference type="NCBIfam" id="TIGR02852">
    <property type="entry name" value="spore_dpaB"/>
    <property type="match status" value="1"/>
</dbReference>
<proteinExistence type="predicted"/>